<dbReference type="InterPro" id="IPR050354">
    <property type="entry name" value="F-box/kelch-repeat_ARATH"/>
</dbReference>
<dbReference type="InterPro" id="IPR001810">
    <property type="entry name" value="F-box_dom"/>
</dbReference>
<keyword evidence="3" id="KW-1185">Reference proteome</keyword>
<feature type="domain" description="F-box" evidence="1">
    <location>
        <begin position="47"/>
        <end position="87"/>
    </location>
</feature>
<dbReference type="Pfam" id="PF25210">
    <property type="entry name" value="Kelch_FKB95"/>
    <property type="match status" value="1"/>
</dbReference>
<organism evidence="2 3">
    <name type="scientific">Arabidopsis suecica</name>
    <name type="common">Swedish thale-cress</name>
    <name type="synonym">Cardaminopsis suecica</name>
    <dbReference type="NCBI Taxonomy" id="45249"/>
    <lineage>
        <taxon>Eukaryota</taxon>
        <taxon>Viridiplantae</taxon>
        <taxon>Streptophyta</taxon>
        <taxon>Embryophyta</taxon>
        <taxon>Tracheophyta</taxon>
        <taxon>Spermatophyta</taxon>
        <taxon>Magnoliopsida</taxon>
        <taxon>eudicotyledons</taxon>
        <taxon>Gunneridae</taxon>
        <taxon>Pentapetalae</taxon>
        <taxon>rosids</taxon>
        <taxon>malvids</taxon>
        <taxon>Brassicales</taxon>
        <taxon>Brassicaceae</taxon>
        <taxon>Camelineae</taxon>
        <taxon>Arabidopsis</taxon>
    </lineage>
</organism>
<reference evidence="2 3" key="1">
    <citation type="submission" date="2020-12" db="EMBL/GenBank/DDBJ databases">
        <title>Concerted genomic and epigenomic changes stabilize Arabidopsis allopolyploids.</title>
        <authorList>
            <person name="Chen Z."/>
        </authorList>
    </citation>
    <scope>NUCLEOTIDE SEQUENCE [LARGE SCALE GENOMIC DNA]</scope>
    <source>
        <strain evidence="2">As9502</strain>
        <tissue evidence="2">Leaf</tissue>
    </source>
</reference>
<dbReference type="PANTHER" id="PTHR24414:SF157">
    <property type="entry name" value="F-BOX DOMAIN-CONTAINING PROTEIN"/>
    <property type="match status" value="1"/>
</dbReference>
<dbReference type="OrthoDB" id="45365at2759"/>
<protein>
    <submittedName>
        <fullName evidence="2">Kelch repeat type 1</fullName>
    </submittedName>
</protein>
<dbReference type="Pfam" id="PF00646">
    <property type="entry name" value="F-box"/>
    <property type="match status" value="1"/>
</dbReference>
<dbReference type="EMBL" id="JAEFBJ010000011">
    <property type="protein sequence ID" value="KAG7556786.1"/>
    <property type="molecule type" value="Genomic_DNA"/>
</dbReference>
<dbReference type="Proteomes" id="UP000694251">
    <property type="component" value="Chromosome 11"/>
</dbReference>
<accession>A0A8T1ZDA4</accession>
<gene>
    <name evidence="2" type="ORF">ISN44_As11g027810</name>
</gene>
<sequence length="396" mass="46018">MITSLWIFVWLFVVLVPFFKRAYFKNSVALIYKTFSRKEETLTFLWLPDEIVLNCLARILRSYYPKLSLVCKNFRTLLISNELTVARLHLKTHETLFHVCLQFSDKPCPSLFALWIKPGQTLTNQLEKKERSIGDTRLVPIPSSYCSTVPFYTISVGSEVYGLKQYNDPSSMMWVRNKKNLFWRKAPNMTVARAKAIARVLNGKIYVMGGCRADESANWGEVFDIKNQTWEPLPDPGAELRFSSIRKIEVFKGKLYVRSNEKKDSVYDPKEGKWDVTIKSHVQSLIDNVWYCCDKRSCWWYDTSRRKWRVVKGLDMLIKNLGCGIIEIANYDGKLLILWDKFVHHGTCQDKDIWCALIALERRDGSDEVWGNIDWASIVLTVPSSYGFVNSLKNRV</sequence>
<evidence type="ECO:0000313" key="2">
    <source>
        <dbReference type="EMBL" id="KAG7556786.1"/>
    </source>
</evidence>
<name>A0A8T1ZDA4_ARASU</name>
<dbReference type="AlphaFoldDB" id="A0A8T1ZDA4"/>
<dbReference type="InterPro" id="IPR057499">
    <property type="entry name" value="Kelch_FKB95"/>
</dbReference>
<comment type="caution">
    <text evidence="2">The sequence shown here is derived from an EMBL/GenBank/DDBJ whole genome shotgun (WGS) entry which is preliminary data.</text>
</comment>
<proteinExistence type="predicted"/>
<dbReference type="CDD" id="cd22152">
    <property type="entry name" value="F-box_AtAFR-like"/>
    <property type="match status" value="1"/>
</dbReference>
<dbReference type="PANTHER" id="PTHR24414">
    <property type="entry name" value="F-BOX/KELCH-REPEAT PROTEIN SKIP4"/>
    <property type="match status" value="1"/>
</dbReference>
<evidence type="ECO:0000259" key="1">
    <source>
        <dbReference type="SMART" id="SM00256"/>
    </source>
</evidence>
<dbReference type="SMART" id="SM00256">
    <property type="entry name" value="FBOX"/>
    <property type="match status" value="1"/>
</dbReference>
<evidence type="ECO:0000313" key="3">
    <source>
        <dbReference type="Proteomes" id="UP000694251"/>
    </source>
</evidence>